<evidence type="ECO:0000256" key="1">
    <source>
        <dbReference type="ARBA" id="ARBA00009998"/>
    </source>
</evidence>
<comment type="subcellular location">
    <subcellularLocation>
        <location evidence="6">Cytoplasm</location>
    </subcellularLocation>
</comment>
<dbReference type="GO" id="GO:0009318">
    <property type="term" value="C:exodeoxyribonuclease VII complex"/>
    <property type="evidence" value="ECO:0007669"/>
    <property type="project" value="UniProtKB-UniRule"/>
</dbReference>
<comment type="catalytic activity">
    <reaction evidence="6">
        <text>Exonucleolytic cleavage in either 5'- to 3'- or 3'- to 5'-direction to yield nucleoside 5'-phosphates.</text>
        <dbReference type="EC" id="3.1.11.6"/>
    </reaction>
</comment>
<dbReference type="NCBIfam" id="TIGR01280">
    <property type="entry name" value="xseB"/>
    <property type="match status" value="1"/>
</dbReference>
<dbReference type="PANTHER" id="PTHR34137">
    <property type="entry name" value="EXODEOXYRIBONUCLEASE 7 SMALL SUBUNIT"/>
    <property type="match status" value="1"/>
</dbReference>
<keyword evidence="5 6" id="KW-0269">Exonuclease</keyword>
<dbReference type="Pfam" id="PF02609">
    <property type="entry name" value="Exonuc_VII_S"/>
    <property type="match status" value="1"/>
</dbReference>
<keyword evidence="2 6" id="KW-0963">Cytoplasm</keyword>
<evidence type="ECO:0000256" key="6">
    <source>
        <dbReference type="HAMAP-Rule" id="MF_00337"/>
    </source>
</evidence>
<dbReference type="Proteomes" id="UP000321183">
    <property type="component" value="Chromosome"/>
</dbReference>
<dbReference type="SUPFAM" id="SSF116842">
    <property type="entry name" value="XseB-like"/>
    <property type="match status" value="1"/>
</dbReference>
<dbReference type="GO" id="GO:0006308">
    <property type="term" value="P:DNA catabolic process"/>
    <property type="evidence" value="ECO:0007669"/>
    <property type="project" value="UniProtKB-UniRule"/>
</dbReference>
<keyword evidence="4 6" id="KW-0378">Hydrolase</keyword>
<dbReference type="NCBIfam" id="NF002140">
    <property type="entry name" value="PRK00977.1-4"/>
    <property type="match status" value="1"/>
</dbReference>
<dbReference type="PIRSF" id="PIRSF006488">
    <property type="entry name" value="Exonuc_VII_S"/>
    <property type="match status" value="1"/>
</dbReference>
<name>A0A510G7J2_9RICK</name>
<evidence type="ECO:0000256" key="3">
    <source>
        <dbReference type="ARBA" id="ARBA00022722"/>
    </source>
</evidence>
<organism evidence="8 9">
    <name type="scientific">Rickettsia asiatica</name>
    <dbReference type="NCBI Taxonomy" id="238800"/>
    <lineage>
        <taxon>Bacteria</taxon>
        <taxon>Pseudomonadati</taxon>
        <taxon>Pseudomonadota</taxon>
        <taxon>Alphaproteobacteria</taxon>
        <taxon>Rickettsiales</taxon>
        <taxon>Rickettsiaceae</taxon>
        <taxon>Rickettsieae</taxon>
        <taxon>Rickettsia</taxon>
        <taxon>spotted fever group</taxon>
    </lineage>
</organism>
<comment type="subunit">
    <text evidence="6">Heterooligomer composed of large and small subunits.</text>
</comment>
<proteinExistence type="inferred from homology"/>
<dbReference type="GO" id="GO:0005829">
    <property type="term" value="C:cytosol"/>
    <property type="evidence" value="ECO:0007669"/>
    <property type="project" value="TreeGrafter"/>
</dbReference>
<dbReference type="PANTHER" id="PTHR34137:SF1">
    <property type="entry name" value="EXODEOXYRIBONUCLEASE 7 SMALL SUBUNIT"/>
    <property type="match status" value="1"/>
</dbReference>
<dbReference type="KEGG" id="ras:RAS_07910"/>
<comment type="function">
    <text evidence="6">Bidirectionally degrades single-stranded DNA into large acid-insoluble oligonucleotides, which are then degraded further into small acid-soluble oligonucleotides.</text>
</comment>
<dbReference type="HAMAP" id="MF_00337">
    <property type="entry name" value="Exonuc_7_S"/>
    <property type="match status" value="1"/>
</dbReference>
<dbReference type="AlphaFoldDB" id="A0A510G7J2"/>
<evidence type="ECO:0000256" key="7">
    <source>
        <dbReference type="SAM" id="Coils"/>
    </source>
</evidence>
<dbReference type="RefSeq" id="WP_147142595.1">
    <property type="nucleotide sequence ID" value="NZ_AP019563.1"/>
</dbReference>
<evidence type="ECO:0000256" key="4">
    <source>
        <dbReference type="ARBA" id="ARBA00022801"/>
    </source>
</evidence>
<evidence type="ECO:0000256" key="2">
    <source>
        <dbReference type="ARBA" id="ARBA00022490"/>
    </source>
</evidence>
<dbReference type="GO" id="GO:0008855">
    <property type="term" value="F:exodeoxyribonuclease VII activity"/>
    <property type="evidence" value="ECO:0007669"/>
    <property type="project" value="UniProtKB-UniRule"/>
</dbReference>
<dbReference type="EC" id="3.1.11.6" evidence="6"/>
<evidence type="ECO:0000256" key="5">
    <source>
        <dbReference type="ARBA" id="ARBA00022839"/>
    </source>
</evidence>
<keyword evidence="7" id="KW-0175">Coiled coil</keyword>
<reference evidence="8 9" key="1">
    <citation type="submission" date="2019-04" db="EMBL/GenBank/DDBJ databases">
        <title>Draft genome sequence of Rickettsia asiatica Maytaro1284.</title>
        <authorList>
            <person name="Thu M."/>
            <person name="Qiu Y."/>
            <person name="Nakao R."/>
        </authorList>
    </citation>
    <scope>NUCLEOTIDE SEQUENCE [LARGE SCALE GENOMIC DNA]</scope>
    <source>
        <strain evidence="8 9">Maytaro1284</strain>
    </source>
</reference>
<protein>
    <recommendedName>
        <fullName evidence="6">Exodeoxyribonuclease 7 small subunit</fullName>
        <ecNumber evidence="6">3.1.11.6</ecNumber>
    </recommendedName>
    <alternativeName>
        <fullName evidence="6">Exodeoxyribonuclease VII small subunit</fullName>
        <shortName evidence="6">Exonuclease VII small subunit</shortName>
    </alternativeName>
</protein>
<dbReference type="NCBIfam" id="NF002139">
    <property type="entry name" value="PRK00977.1-3"/>
    <property type="match status" value="1"/>
</dbReference>
<gene>
    <name evidence="6 8" type="primary">xseB</name>
    <name evidence="8" type="ORF">RAS_07910</name>
</gene>
<dbReference type="Gene3D" id="1.10.287.1040">
    <property type="entry name" value="Exonuclease VII, small subunit"/>
    <property type="match status" value="1"/>
</dbReference>
<evidence type="ECO:0000313" key="9">
    <source>
        <dbReference type="Proteomes" id="UP000321183"/>
    </source>
</evidence>
<evidence type="ECO:0000313" key="8">
    <source>
        <dbReference type="EMBL" id="BBJ31682.1"/>
    </source>
</evidence>
<keyword evidence="9" id="KW-1185">Reference proteome</keyword>
<keyword evidence="3 6" id="KW-0540">Nuclease</keyword>
<dbReference type="InterPro" id="IPR003761">
    <property type="entry name" value="Exonuc_VII_S"/>
</dbReference>
<dbReference type="EMBL" id="AP019563">
    <property type="protein sequence ID" value="BBJ31682.1"/>
    <property type="molecule type" value="Genomic_DNA"/>
</dbReference>
<feature type="coiled-coil region" evidence="7">
    <location>
        <begin position="3"/>
        <end position="68"/>
    </location>
</feature>
<dbReference type="InterPro" id="IPR037004">
    <property type="entry name" value="Exonuc_VII_ssu_sf"/>
</dbReference>
<comment type="similarity">
    <text evidence="1 6">Belongs to the XseB family.</text>
</comment>
<accession>A0A510G7J2</accession>
<sequence>MTNTKTLEENISFEEALKELEEIVKKIDNGQESLETAVNSFERGILLKNHCEKKLKEARLKIEKITKLADSKVVLEETEV</sequence>